<evidence type="ECO:0000313" key="2">
    <source>
        <dbReference type="EMBL" id="QYN79840.1"/>
    </source>
</evidence>
<reference evidence="2" key="1">
    <citation type="journal article" date="2021" name="Viruses">
        <title>Novel Viruses That Lyse Plant and Human Strains of Kosakonia cowanii.</title>
        <authorList>
            <person name="Petrzik K."/>
            <person name="Brazdova S."/>
            <person name="Krawczyk K."/>
        </authorList>
    </citation>
    <scope>NUCLEOTIDE SEQUENCE</scope>
</reference>
<dbReference type="GeneID" id="77934789"/>
<protein>
    <submittedName>
        <fullName evidence="2">Uncharacterized protein</fullName>
    </submittedName>
</protein>
<dbReference type="Proteomes" id="UP000828444">
    <property type="component" value="Segment"/>
</dbReference>
<name>A0AAE7WFH1_9CAUD</name>
<dbReference type="KEGG" id="vg:77934789"/>
<feature type="region of interest" description="Disordered" evidence="1">
    <location>
        <begin position="22"/>
        <end position="41"/>
    </location>
</feature>
<keyword evidence="3" id="KW-1185">Reference proteome</keyword>
<sequence length="41" mass="4502">MPNITPVVITLENNVIITSPTVHSSREVQKDDTAKNQAIVQ</sequence>
<accession>A0AAE7WFH1</accession>
<organism evidence="2 3">
    <name type="scientific">Kosakonia phage Kc283</name>
    <dbReference type="NCBI Taxonomy" id="2863195"/>
    <lineage>
        <taxon>Viruses</taxon>
        <taxon>Duplodnaviria</taxon>
        <taxon>Heunggongvirae</taxon>
        <taxon>Uroviricota</taxon>
        <taxon>Caudoviricetes</taxon>
        <taxon>Schitoviridae</taxon>
        <taxon>Cbunavirus</taxon>
        <taxon>Cbunavirus Kc283</taxon>
    </lineage>
</organism>
<proteinExistence type="predicted"/>
<feature type="compositionally biased region" description="Basic and acidic residues" evidence="1">
    <location>
        <begin position="24"/>
        <end position="34"/>
    </location>
</feature>
<evidence type="ECO:0000256" key="1">
    <source>
        <dbReference type="SAM" id="MobiDB-lite"/>
    </source>
</evidence>
<evidence type="ECO:0000313" key="3">
    <source>
        <dbReference type="Proteomes" id="UP000828444"/>
    </source>
</evidence>
<dbReference type="RefSeq" id="YP_010658827.1">
    <property type="nucleotide sequence ID" value="NC_070861.1"/>
</dbReference>
<dbReference type="EMBL" id="MZ348421">
    <property type="protein sequence ID" value="QYN79840.1"/>
    <property type="molecule type" value="Genomic_DNA"/>
</dbReference>